<keyword evidence="4" id="KW-1185">Reference proteome</keyword>
<feature type="compositionally biased region" description="Basic and acidic residues" evidence="1">
    <location>
        <begin position="47"/>
        <end position="62"/>
    </location>
</feature>
<protein>
    <submittedName>
        <fullName evidence="3">Vacuolar calcium ion transporter</fullName>
    </submittedName>
</protein>
<feature type="transmembrane region" description="Helical" evidence="2">
    <location>
        <begin position="211"/>
        <end position="234"/>
    </location>
</feature>
<evidence type="ECO:0000313" key="3">
    <source>
        <dbReference type="EMBL" id="KAL1621280.1"/>
    </source>
</evidence>
<gene>
    <name evidence="3" type="primary">VCX1_2</name>
    <name evidence="3" type="ORF">SLS56_009274</name>
</gene>
<evidence type="ECO:0000313" key="4">
    <source>
        <dbReference type="Proteomes" id="UP001521116"/>
    </source>
</evidence>
<comment type="caution">
    <text evidence="3">The sequence shown here is derived from an EMBL/GenBank/DDBJ whole genome shotgun (WGS) entry which is preliminary data.</text>
</comment>
<keyword evidence="2" id="KW-0472">Membrane</keyword>
<evidence type="ECO:0000256" key="1">
    <source>
        <dbReference type="SAM" id="MobiDB-lite"/>
    </source>
</evidence>
<feature type="region of interest" description="Disordered" evidence="1">
    <location>
        <begin position="1"/>
        <end position="68"/>
    </location>
</feature>
<name>A0ABR3SHN2_9PEZI</name>
<feature type="compositionally biased region" description="Basic and acidic residues" evidence="1">
    <location>
        <begin position="7"/>
        <end position="16"/>
    </location>
</feature>
<keyword evidence="2" id="KW-0812">Transmembrane</keyword>
<organism evidence="3 4">
    <name type="scientific">Neofusicoccum ribis</name>
    <dbReference type="NCBI Taxonomy" id="45134"/>
    <lineage>
        <taxon>Eukaryota</taxon>
        <taxon>Fungi</taxon>
        <taxon>Dikarya</taxon>
        <taxon>Ascomycota</taxon>
        <taxon>Pezizomycotina</taxon>
        <taxon>Dothideomycetes</taxon>
        <taxon>Dothideomycetes incertae sedis</taxon>
        <taxon>Botryosphaeriales</taxon>
        <taxon>Botryosphaeriaceae</taxon>
        <taxon>Neofusicoccum</taxon>
    </lineage>
</organism>
<reference evidence="3 4" key="1">
    <citation type="submission" date="2024-02" db="EMBL/GenBank/DDBJ databases">
        <title>De novo assembly and annotation of 12 fungi associated with fruit tree decline syndrome in Ontario, Canada.</title>
        <authorList>
            <person name="Sulman M."/>
            <person name="Ellouze W."/>
            <person name="Ilyukhin E."/>
        </authorList>
    </citation>
    <scope>NUCLEOTIDE SEQUENCE [LARGE SCALE GENOMIC DNA]</scope>
    <source>
        <strain evidence="3 4">M1-105</strain>
    </source>
</reference>
<evidence type="ECO:0000256" key="2">
    <source>
        <dbReference type="SAM" id="Phobius"/>
    </source>
</evidence>
<proteinExistence type="predicted"/>
<feature type="transmembrane region" description="Helical" evidence="2">
    <location>
        <begin position="138"/>
        <end position="158"/>
    </location>
</feature>
<dbReference type="EMBL" id="JAJVDC020000154">
    <property type="protein sequence ID" value="KAL1621280.1"/>
    <property type="molecule type" value="Genomic_DNA"/>
</dbReference>
<sequence length="286" mass="32068">MNQYSGEDERVNERRGLLASLMPGGEDRRQIRSDGEEEAENSPLLPPDRRDSALDPQSRENYRQTGKPARGNLRDNVLQCIGISITRIVHHIIWFPPFALISKNLWRLLTTNLYYTASFLTFVPLGILASVLTWKTELIIVFNALAVGSASFLATVFAEELVQSSNLHLEFLAELIFTNTAWLFWRDMPSLTPNQIGVLALLRGEFHMIQAIIPGSILTRDILFLGISFLAGSFHHRIQHISSRTVISTMTSLKILWFGETFEVLTGKGIGSGGKSLEAEIMRADL</sequence>
<dbReference type="Proteomes" id="UP001521116">
    <property type="component" value="Unassembled WGS sequence"/>
</dbReference>
<feature type="compositionally biased region" description="Basic and acidic residues" evidence="1">
    <location>
        <begin position="25"/>
        <end position="34"/>
    </location>
</feature>
<keyword evidence="2" id="KW-1133">Transmembrane helix</keyword>
<accession>A0ABR3SHN2</accession>
<feature type="transmembrane region" description="Helical" evidence="2">
    <location>
        <begin position="113"/>
        <end position="132"/>
    </location>
</feature>